<protein>
    <submittedName>
        <fullName evidence="1">Uncharacterized protein</fullName>
    </submittedName>
</protein>
<gene>
    <name evidence="1" type="ORF">JCM6294_694</name>
</gene>
<sequence>MAEAPRATSPTCPRKAVSVTLMMFWASRLNKIGKLTFQICLLVYMCIKRYLAMRKDSSLFQIIVSLKTI</sequence>
<dbReference type="Proteomes" id="UP000018842">
    <property type="component" value="Unassembled WGS sequence"/>
</dbReference>
<proteinExistence type="predicted"/>
<dbReference type="EMBL" id="BAIR01000003">
    <property type="protein sequence ID" value="GAE17884.1"/>
    <property type="molecule type" value="Genomic_DNA"/>
</dbReference>
<name>W4PFD5_9BACE</name>
<evidence type="ECO:0000313" key="1">
    <source>
        <dbReference type="EMBL" id="GAE17884.1"/>
    </source>
</evidence>
<comment type="caution">
    <text evidence="1">The sequence shown here is derived from an EMBL/GenBank/DDBJ whole genome shotgun (WGS) entry which is preliminary data.</text>
</comment>
<dbReference type="AlphaFoldDB" id="W4PFD5"/>
<accession>W4PFD5</accession>
<evidence type="ECO:0000313" key="2">
    <source>
        <dbReference type="Proteomes" id="UP000018842"/>
    </source>
</evidence>
<organism evidence="1 2">
    <name type="scientific">Bacteroides pyogenes DSM 20611 = JCM 6294</name>
    <dbReference type="NCBI Taxonomy" id="1121100"/>
    <lineage>
        <taxon>Bacteria</taxon>
        <taxon>Pseudomonadati</taxon>
        <taxon>Bacteroidota</taxon>
        <taxon>Bacteroidia</taxon>
        <taxon>Bacteroidales</taxon>
        <taxon>Bacteroidaceae</taxon>
        <taxon>Bacteroides</taxon>
    </lineage>
</organism>
<reference evidence="2" key="1">
    <citation type="journal article" date="2014" name="Genome">
        <title>Draft Genome Sequences of Three Strains of Bacteroides pyogenes Isolated from a Cat and Swine.</title>
        <authorList>
            <person name="Sakamoto M."/>
            <person name="Oshima K."/>
            <person name="Suda W."/>
            <person name="Kitamura K."/>
            <person name="Iida T."/>
            <person name="Hattori M."/>
            <person name="Ohkuma M."/>
        </authorList>
    </citation>
    <scope>NUCLEOTIDE SEQUENCE [LARGE SCALE GENOMIC DNA]</scope>
    <source>
        <strain evidence="2">JCM 6294</strain>
    </source>
</reference>